<dbReference type="Pfam" id="PF00326">
    <property type="entry name" value="Peptidase_S9"/>
    <property type="match status" value="1"/>
</dbReference>
<feature type="domain" description="Peptidase S9 prolyl oligopeptidase catalytic" evidence="3">
    <location>
        <begin position="201"/>
        <end position="345"/>
    </location>
</feature>
<dbReference type="Proteomes" id="UP001189429">
    <property type="component" value="Unassembled WGS sequence"/>
</dbReference>
<dbReference type="Gene3D" id="3.40.50.1820">
    <property type="entry name" value="alpha/beta hydrolase"/>
    <property type="match status" value="1"/>
</dbReference>
<keyword evidence="5" id="KW-1185">Reference proteome</keyword>
<evidence type="ECO:0000313" key="5">
    <source>
        <dbReference type="Proteomes" id="UP001189429"/>
    </source>
</evidence>
<comment type="caution">
    <text evidence="4">The sequence shown here is derived from an EMBL/GenBank/DDBJ whole genome shotgun (WGS) entry which is preliminary data.</text>
</comment>
<evidence type="ECO:0000313" key="4">
    <source>
        <dbReference type="EMBL" id="CAK0858226.1"/>
    </source>
</evidence>
<dbReference type="PANTHER" id="PTHR43037:SF1">
    <property type="entry name" value="BLL1128 PROTEIN"/>
    <property type="match status" value="1"/>
</dbReference>
<sequence>MLQLTQLTLDLDRGLAHINIGFAEGGEHAGAAEHIVIDEFEAAVPLAKVILSLSKSCVRGCWRHQPTAKIYIQNGAAMLERGRLASREKALMGKGKGPAAPRPPSRPHARRGRGAGRMGGGEERAQVAGLWYVARRPLTPGPWPLLLFLHGAGERGPEDGTELELVQKYGPWQSQGVGCFFLLAPQCPSGVCWPGITDQLSALVRSICVRNDIDRSRCFATGISMGGFGVWALASKDPSLFKAIAPVCGGFTRPTTRDTGLASILQAARVPPKAEEIRELRKKQLRVWLFHGDADKIVSVNGSQGPFAELGGRARGEDHLRLTIYKDVGHNCWGKAYKTSELLEWLIQPAGQP</sequence>
<accession>A0ABN9UH18</accession>
<dbReference type="EMBL" id="CAUYUJ010015802">
    <property type="protein sequence ID" value="CAK0858226.1"/>
    <property type="molecule type" value="Genomic_DNA"/>
</dbReference>
<proteinExistence type="predicted"/>
<dbReference type="PANTHER" id="PTHR43037">
    <property type="entry name" value="UNNAMED PRODUCT-RELATED"/>
    <property type="match status" value="1"/>
</dbReference>
<dbReference type="InterPro" id="IPR050955">
    <property type="entry name" value="Plant_Biomass_Hydrol_Est"/>
</dbReference>
<keyword evidence="1" id="KW-0732">Signal</keyword>
<feature type="compositionally biased region" description="Basic residues" evidence="2">
    <location>
        <begin position="105"/>
        <end position="114"/>
    </location>
</feature>
<evidence type="ECO:0000259" key="3">
    <source>
        <dbReference type="Pfam" id="PF00326"/>
    </source>
</evidence>
<dbReference type="SUPFAM" id="SSF53474">
    <property type="entry name" value="alpha/beta-Hydrolases"/>
    <property type="match status" value="1"/>
</dbReference>
<protein>
    <recommendedName>
        <fullName evidence="3">Peptidase S9 prolyl oligopeptidase catalytic domain-containing protein</fullName>
    </recommendedName>
</protein>
<evidence type="ECO:0000256" key="2">
    <source>
        <dbReference type="SAM" id="MobiDB-lite"/>
    </source>
</evidence>
<feature type="non-terminal residue" evidence="4">
    <location>
        <position position="353"/>
    </location>
</feature>
<name>A0ABN9UH18_9DINO</name>
<feature type="region of interest" description="Disordered" evidence="2">
    <location>
        <begin position="90"/>
        <end position="120"/>
    </location>
</feature>
<dbReference type="InterPro" id="IPR029058">
    <property type="entry name" value="AB_hydrolase_fold"/>
</dbReference>
<organism evidence="4 5">
    <name type="scientific">Prorocentrum cordatum</name>
    <dbReference type="NCBI Taxonomy" id="2364126"/>
    <lineage>
        <taxon>Eukaryota</taxon>
        <taxon>Sar</taxon>
        <taxon>Alveolata</taxon>
        <taxon>Dinophyceae</taxon>
        <taxon>Prorocentrales</taxon>
        <taxon>Prorocentraceae</taxon>
        <taxon>Prorocentrum</taxon>
    </lineage>
</organism>
<dbReference type="InterPro" id="IPR001375">
    <property type="entry name" value="Peptidase_S9_cat"/>
</dbReference>
<gene>
    <name evidence="4" type="ORF">PCOR1329_LOCUS48079</name>
</gene>
<evidence type="ECO:0000256" key="1">
    <source>
        <dbReference type="ARBA" id="ARBA00022729"/>
    </source>
</evidence>
<reference evidence="4" key="1">
    <citation type="submission" date="2023-10" db="EMBL/GenBank/DDBJ databases">
        <authorList>
            <person name="Chen Y."/>
            <person name="Shah S."/>
            <person name="Dougan E. K."/>
            <person name="Thang M."/>
            <person name="Chan C."/>
        </authorList>
    </citation>
    <scope>NUCLEOTIDE SEQUENCE [LARGE SCALE GENOMIC DNA]</scope>
</reference>